<dbReference type="OrthoDB" id="10004999at2759"/>
<dbReference type="Proteomes" id="UP000054359">
    <property type="component" value="Unassembled WGS sequence"/>
</dbReference>
<accession>A0A087UGP1</accession>
<protein>
    <submittedName>
        <fullName evidence="1">Uncharacterized protein</fullName>
    </submittedName>
</protein>
<evidence type="ECO:0000313" key="2">
    <source>
        <dbReference type="Proteomes" id="UP000054359"/>
    </source>
</evidence>
<proteinExistence type="predicted"/>
<feature type="non-terminal residue" evidence="1">
    <location>
        <position position="47"/>
    </location>
</feature>
<organism evidence="1 2">
    <name type="scientific">Stegodyphus mimosarum</name>
    <name type="common">African social velvet spider</name>
    <dbReference type="NCBI Taxonomy" id="407821"/>
    <lineage>
        <taxon>Eukaryota</taxon>
        <taxon>Metazoa</taxon>
        <taxon>Ecdysozoa</taxon>
        <taxon>Arthropoda</taxon>
        <taxon>Chelicerata</taxon>
        <taxon>Arachnida</taxon>
        <taxon>Araneae</taxon>
        <taxon>Araneomorphae</taxon>
        <taxon>Entelegynae</taxon>
        <taxon>Eresoidea</taxon>
        <taxon>Eresidae</taxon>
        <taxon>Stegodyphus</taxon>
    </lineage>
</organism>
<sequence length="47" mass="5112">MEENSSLLSVQDVAHLLQSRYAIITGGKTLDGFPIITFPDSSVEFLA</sequence>
<name>A0A087UGP1_STEMI</name>
<dbReference type="AlphaFoldDB" id="A0A087UGP1"/>
<gene>
    <name evidence="1" type="ORF">X975_24972</name>
</gene>
<keyword evidence="2" id="KW-1185">Reference proteome</keyword>
<dbReference type="EMBL" id="KK119721">
    <property type="protein sequence ID" value="KFM76530.1"/>
    <property type="molecule type" value="Genomic_DNA"/>
</dbReference>
<reference evidence="1 2" key="1">
    <citation type="submission" date="2013-11" db="EMBL/GenBank/DDBJ databases">
        <title>Genome sequencing of Stegodyphus mimosarum.</title>
        <authorList>
            <person name="Bechsgaard J."/>
        </authorList>
    </citation>
    <scope>NUCLEOTIDE SEQUENCE [LARGE SCALE GENOMIC DNA]</scope>
</reference>
<evidence type="ECO:0000313" key="1">
    <source>
        <dbReference type="EMBL" id="KFM76530.1"/>
    </source>
</evidence>